<dbReference type="Proteomes" id="UP000510886">
    <property type="component" value="Chromosome"/>
</dbReference>
<sequence length="194" mass="22889">MLDRISLTVGAPMAIKYVMDEYPERRMLYFKNAERERYMLMDITGGKQVLLSSDLQFNLLYDNEADTDIWDGFFELRYVTLDKDEQKVFNSLLDEWRLPSTRPAGLLRTIVGQKKHPRGGEYLLITIWDTKGAYLAWRKQPVTQNRFLQFEYSGGPGALVKQYEQLTKDEIITEVNEILAEEKEKDQEEWQKNF</sequence>
<organism evidence="1 2">
    <name type="scientific">Ligilactobacillus saerimneri</name>
    <dbReference type="NCBI Taxonomy" id="228229"/>
    <lineage>
        <taxon>Bacteria</taxon>
        <taxon>Bacillati</taxon>
        <taxon>Bacillota</taxon>
        <taxon>Bacilli</taxon>
        <taxon>Lactobacillales</taxon>
        <taxon>Lactobacillaceae</taxon>
        <taxon>Ligilactobacillus</taxon>
    </lineage>
</organism>
<dbReference type="Gene3D" id="3.30.70.100">
    <property type="match status" value="1"/>
</dbReference>
<evidence type="ECO:0008006" key="3">
    <source>
        <dbReference type="Google" id="ProtNLM"/>
    </source>
</evidence>
<dbReference type="InterPro" id="IPR011008">
    <property type="entry name" value="Dimeric_a/b-barrel"/>
</dbReference>
<accession>A0A7H9EI36</accession>
<evidence type="ECO:0000313" key="2">
    <source>
        <dbReference type="Proteomes" id="UP000510886"/>
    </source>
</evidence>
<dbReference type="AlphaFoldDB" id="A0A7H9EI36"/>
<dbReference type="SUPFAM" id="SSF54909">
    <property type="entry name" value="Dimeric alpha+beta barrel"/>
    <property type="match status" value="1"/>
</dbReference>
<gene>
    <name evidence="1" type="ORF">GTO87_00820</name>
</gene>
<evidence type="ECO:0000313" key="1">
    <source>
        <dbReference type="EMBL" id="QLL77301.1"/>
    </source>
</evidence>
<name>A0A7H9EI36_9LACO</name>
<dbReference type="RefSeq" id="WP_180849147.1">
    <property type="nucleotide sequence ID" value="NZ_CP047418.1"/>
</dbReference>
<dbReference type="EMBL" id="CP047418">
    <property type="protein sequence ID" value="QLL77301.1"/>
    <property type="molecule type" value="Genomic_DNA"/>
</dbReference>
<dbReference type="KEGG" id="lsw:GTO87_00820"/>
<reference evidence="1 2" key="1">
    <citation type="submission" date="2020-01" db="EMBL/GenBank/DDBJ databases">
        <title>Complete and circular genome sequences of six lactobacillus isolates from horses.</title>
        <authorList>
            <person name="Hassan H.M."/>
        </authorList>
    </citation>
    <scope>NUCLEOTIDE SEQUENCE [LARGE SCALE GENOMIC DNA]</scope>
    <source>
        <strain evidence="1 2">1A</strain>
    </source>
</reference>
<proteinExistence type="predicted"/>
<protein>
    <recommendedName>
        <fullName evidence="3">ABM domain-containing protein</fullName>
    </recommendedName>
</protein>